<protein>
    <submittedName>
        <fullName evidence="1">2'-5' RNA ligase family protein</fullName>
    </submittedName>
</protein>
<dbReference type="Pfam" id="PF13563">
    <property type="entry name" value="2_5_RNA_ligase2"/>
    <property type="match status" value="1"/>
</dbReference>
<dbReference type="GO" id="GO:0016874">
    <property type="term" value="F:ligase activity"/>
    <property type="evidence" value="ECO:0007669"/>
    <property type="project" value="UniProtKB-KW"/>
</dbReference>
<gene>
    <name evidence="1" type="ORF">G7070_04360</name>
</gene>
<evidence type="ECO:0000313" key="2">
    <source>
        <dbReference type="Proteomes" id="UP000501058"/>
    </source>
</evidence>
<reference evidence="1 2" key="1">
    <citation type="submission" date="2020-03" db="EMBL/GenBank/DDBJ databases">
        <title>Propioniciclava sp. nov., isolated from Hydrophilus acuminatus.</title>
        <authorList>
            <person name="Hyun D.-W."/>
            <person name="Bae J.-W."/>
        </authorList>
    </citation>
    <scope>NUCLEOTIDE SEQUENCE [LARGE SCALE GENOMIC DNA]</scope>
    <source>
        <strain evidence="1 2">HDW11</strain>
    </source>
</reference>
<dbReference type="KEGG" id="prv:G7070_04360"/>
<dbReference type="EMBL" id="CP049865">
    <property type="protein sequence ID" value="QIK71642.1"/>
    <property type="molecule type" value="Genomic_DNA"/>
</dbReference>
<dbReference type="InterPro" id="IPR009097">
    <property type="entry name" value="Cyclic_Pdiesterase"/>
</dbReference>
<name>A0A6G7Y498_9ACTN</name>
<proteinExistence type="predicted"/>
<evidence type="ECO:0000313" key="1">
    <source>
        <dbReference type="EMBL" id="QIK71642.1"/>
    </source>
</evidence>
<keyword evidence="1" id="KW-0436">Ligase</keyword>
<dbReference type="Gene3D" id="3.90.1140.10">
    <property type="entry name" value="Cyclic phosphodiesterase"/>
    <property type="match status" value="1"/>
</dbReference>
<dbReference type="SUPFAM" id="SSF55144">
    <property type="entry name" value="LigT-like"/>
    <property type="match status" value="1"/>
</dbReference>
<keyword evidence="2" id="KW-1185">Reference proteome</keyword>
<sequence length="193" mass="20514">MQRNRLLGRPATRIRPSGAGALGWAPVEGHAVLLVGVPALEDWVRARTAFYDPGFVSADPRFAHAHITVLAPCPASTDLLEQVAASVAPFDYALERLAVFPDGVIHLVPEPAGPFAALTAAARRAAPEVTPYWGRAEPTPHLTLDRLGERVTLASTAARVGPLLPAAGRADELLLTWWESGGCRVLARAPLRG</sequence>
<dbReference type="Proteomes" id="UP000501058">
    <property type="component" value="Chromosome"/>
</dbReference>
<accession>A0A6G7Y498</accession>
<dbReference type="AlphaFoldDB" id="A0A6G7Y498"/>
<organism evidence="1 2">
    <name type="scientific">Propioniciclava coleopterorum</name>
    <dbReference type="NCBI Taxonomy" id="2714937"/>
    <lineage>
        <taxon>Bacteria</taxon>
        <taxon>Bacillati</taxon>
        <taxon>Actinomycetota</taxon>
        <taxon>Actinomycetes</taxon>
        <taxon>Propionibacteriales</taxon>
        <taxon>Propionibacteriaceae</taxon>
        <taxon>Propioniciclava</taxon>
    </lineage>
</organism>